<name>A0A9P6ZVG0_9AGAM</name>
<gene>
    <name evidence="2" type="ORF">EV702DRAFT_1045917</name>
</gene>
<reference evidence="2" key="1">
    <citation type="journal article" date="2020" name="New Phytol.">
        <title>Comparative genomics reveals dynamic genome evolution in host specialist ectomycorrhizal fungi.</title>
        <authorList>
            <person name="Lofgren L.A."/>
            <person name="Nguyen N.H."/>
            <person name="Vilgalys R."/>
            <person name="Ruytinx J."/>
            <person name="Liao H.L."/>
            <person name="Branco S."/>
            <person name="Kuo A."/>
            <person name="LaButti K."/>
            <person name="Lipzen A."/>
            <person name="Andreopoulos W."/>
            <person name="Pangilinan J."/>
            <person name="Riley R."/>
            <person name="Hundley H."/>
            <person name="Na H."/>
            <person name="Barry K."/>
            <person name="Grigoriev I.V."/>
            <person name="Stajich J.E."/>
            <person name="Kennedy P.G."/>
        </authorList>
    </citation>
    <scope>NUCLEOTIDE SEQUENCE</scope>
    <source>
        <strain evidence="2">DOB743</strain>
    </source>
</reference>
<evidence type="ECO:0000313" key="3">
    <source>
        <dbReference type="Proteomes" id="UP000714275"/>
    </source>
</evidence>
<comment type="caution">
    <text evidence="2">The sequence shown here is derived from an EMBL/GenBank/DDBJ whole genome shotgun (WGS) entry which is preliminary data.</text>
</comment>
<accession>A0A9P6ZVG0</accession>
<organism evidence="2 3">
    <name type="scientific">Suillus placidus</name>
    <dbReference type="NCBI Taxonomy" id="48579"/>
    <lineage>
        <taxon>Eukaryota</taxon>
        <taxon>Fungi</taxon>
        <taxon>Dikarya</taxon>
        <taxon>Basidiomycota</taxon>
        <taxon>Agaricomycotina</taxon>
        <taxon>Agaricomycetes</taxon>
        <taxon>Agaricomycetidae</taxon>
        <taxon>Boletales</taxon>
        <taxon>Suillineae</taxon>
        <taxon>Suillaceae</taxon>
        <taxon>Suillus</taxon>
    </lineage>
</organism>
<sequence length="160" mass="17415">MEPDSNCEDSDTESTHFIDTQRSSEELKAQLILNATQAQQDVCLAEKTLADCIVKQNVALGRLYQFEATEAGKKLDDADINIGYVRHSVRKSGITLLEDFTTSKPRKRRCKSAGQVDGDTLSPEVDLALPLPLPLPDAGSVSTTLSQTLDSEVAPDSYSN</sequence>
<keyword evidence="3" id="KW-1185">Reference proteome</keyword>
<dbReference type="EMBL" id="JABBWD010000024">
    <property type="protein sequence ID" value="KAG1776907.1"/>
    <property type="molecule type" value="Genomic_DNA"/>
</dbReference>
<proteinExistence type="predicted"/>
<feature type="compositionally biased region" description="Polar residues" evidence="1">
    <location>
        <begin position="140"/>
        <end position="150"/>
    </location>
</feature>
<dbReference type="OrthoDB" id="2688567at2759"/>
<evidence type="ECO:0000313" key="2">
    <source>
        <dbReference type="EMBL" id="KAG1776907.1"/>
    </source>
</evidence>
<evidence type="ECO:0000256" key="1">
    <source>
        <dbReference type="SAM" id="MobiDB-lite"/>
    </source>
</evidence>
<dbReference type="AlphaFoldDB" id="A0A9P6ZVG0"/>
<protein>
    <submittedName>
        <fullName evidence="2">Uncharacterized protein</fullName>
    </submittedName>
</protein>
<dbReference type="Proteomes" id="UP000714275">
    <property type="component" value="Unassembled WGS sequence"/>
</dbReference>
<feature type="region of interest" description="Disordered" evidence="1">
    <location>
        <begin position="140"/>
        <end position="160"/>
    </location>
</feature>